<dbReference type="GO" id="GO:0003676">
    <property type="term" value="F:nucleic acid binding"/>
    <property type="evidence" value="ECO:0007669"/>
    <property type="project" value="InterPro"/>
</dbReference>
<dbReference type="GO" id="GO:0008270">
    <property type="term" value="F:zinc ion binding"/>
    <property type="evidence" value="ECO:0007669"/>
    <property type="project" value="InterPro"/>
</dbReference>
<gene>
    <name evidence="2" type="ORF">LMB76_04120</name>
</gene>
<protein>
    <submittedName>
        <fullName evidence="2">HNH endonuclease</fullName>
    </submittedName>
</protein>
<dbReference type="GO" id="GO:0004519">
    <property type="term" value="F:endonuclease activity"/>
    <property type="evidence" value="ECO:0007669"/>
    <property type="project" value="UniProtKB-KW"/>
</dbReference>
<dbReference type="CDD" id="cd00085">
    <property type="entry name" value="HNHc"/>
    <property type="match status" value="1"/>
</dbReference>
<dbReference type="RefSeq" id="WP_228340712.1">
    <property type="nucleotide sequence ID" value="NZ_JAJGWA010000115.1"/>
</dbReference>
<evidence type="ECO:0000313" key="3">
    <source>
        <dbReference type="Proteomes" id="UP001198026"/>
    </source>
</evidence>
<sequence length="245" mass="28216">MKTKYSSVEEYIHDIYDNLYPRARAAADLLIEKGTITKFDFEEKGINPAVGPRAVMDLKDHGIPIEKPGRVNVPQAKRAVAQYKLGKVANLRPKEKYGRLVPPTNLKRRLIEVSGSYCVYCGQRFPEKSLQIDHKLPVKYFGELPSEEIANLDNYQLVCGHCNRIKAEAINRECTKTCFKTHDMNIIKSCYWYDPTNYTHVCGKQERRLSLMFVGEKTKLYDKLVKVARKENKTAQEVIKELITK</sequence>
<keyword evidence="2" id="KW-0255">Endonuclease</keyword>
<dbReference type="Gene3D" id="1.10.30.50">
    <property type="match status" value="1"/>
</dbReference>
<dbReference type="InterPro" id="IPR002711">
    <property type="entry name" value="HNH"/>
</dbReference>
<dbReference type="Pfam" id="PF01844">
    <property type="entry name" value="HNH"/>
    <property type="match status" value="1"/>
</dbReference>
<dbReference type="Proteomes" id="UP001198026">
    <property type="component" value="Unassembled WGS sequence"/>
</dbReference>
<evidence type="ECO:0000313" key="2">
    <source>
        <dbReference type="EMBL" id="MCC4477405.1"/>
    </source>
</evidence>
<proteinExistence type="predicted"/>
<dbReference type="AlphaFoldDB" id="A0AAW4X513"/>
<dbReference type="SMART" id="SM00507">
    <property type="entry name" value="HNHc"/>
    <property type="match status" value="1"/>
</dbReference>
<dbReference type="InterPro" id="IPR003615">
    <property type="entry name" value="HNH_nuc"/>
</dbReference>
<dbReference type="EMBL" id="JAJGWB010000114">
    <property type="protein sequence ID" value="MCC4477405.1"/>
    <property type="molecule type" value="Genomic_DNA"/>
</dbReference>
<feature type="domain" description="HNH nuclease" evidence="1">
    <location>
        <begin position="106"/>
        <end position="164"/>
    </location>
</feature>
<organism evidence="2 3">
    <name type="scientific">Limosilactobacillus reuteri</name>
    <name type="common">Lactobacillus reuteri</name>
    <dbReference type="NCBI Taxonomy" id="1598"/>
    <lineage>
        <taxon>Bacteria</taxon>
        <taxon>Bacillati</taxon>
        <taxon>Bacillota</taxon>
        <taxon>Bacilli</taxon>
        <taxon>Lactobacillales</taxon>
        <taxon>Lactobacillaceae</taxon>
        <taxon>Limosilactobacillus</taxon>
    </lineage>
</organism>
<evidence type="ECO:0000259" key="1">
    <source>
        <dbReference type="SMART" id="SM00507"/>
    </source>
</evidence>
<keyword evidence="2" id="KW-0540">Nuclease</keyword>
<reference evidence="2" key="1">
    <citation type="submission" date="2021-10" db="EMBL/GenBank/DDBJ databases">
        <title>Evolutionary history and lifestyle of the vertebrate symbiont Limosilactobacillus reuteri.</title>
        <authorList>
            <person name="Zheng J."/>
            <person name="Li F."/>
            <person name="Gaenzle M."/>
            <person name="Walter J."/>
        </authorList>
    </citation>
    <scope>NUCLEOTIDE SEQUENCE</scope>
    <source>
        <strain evidence="2">GQ_1_3_1</strain>
    </source>
</reference>
<accession>A0AAW4X513</accession>
<name>A0AAW4X513_LIMRT</name>
<comment type="caution">
    <text evidence="2">The sequence shown here is derived from an EMBL/GenBank/DDBJ whole genome shotgun (WGS) entry which is preliminary data.</text>
</comment>
<keyword evidence="2" id="KW-0378">Hydrolase</keyword>